<sequence length="128" mass="13065">MANSSENVDEALAGMAKTGAPRVPMGTSAVDGAQYPSATETGRATLMPRKNTQAGDPTVGPTTRPGNILSPNAGSGPERNGARYSITVNTVIPTAPEAGATQASGRIVKPSTDRSRKVFDDGMGSSYI</sequence>
<proteinExistence type="predicted"/>
<gene>
    <name evidence="2" type="ORF">UFOVP621_121</name>
</gene>
<organism evidence="2">
    <name type="scientific">uncultured Caudovirales phage</name>
    <dbReference type="NCBI Taxonomy" id="2100421"/>
    <lineage>
        <taxon>Viruses</taxon>
        <taxon>Duplodnaviria</taxon>
        <taxon>Heunggongvirae</taxon>
        <taxon>Uroviricota</taxon>
        <taxon>Caudoviricetes</taxon>
        <taxon>Peduoviridae</taxon>
        <taxon>Maltschvirus</taxon>
        <taxon>Maltschvirus maltsch</taxon>
    </lineage>
</organism>
<accession>A0A6J5N177</accession>
<feature type="region of interest" description="Disordered" evidence="1">
    <location>
        <begin position="97"/>
        <end position="128"/>
    </location>
</feature>
<name>A0A6J5N177_9CAUD</name>
<evidence type="ECO:0000256" key="1">
    <source>
        <dbReference type="SAM" id="MobiDB-lite"/>
    </source>
</evidence>
<feature type="compositionally biased region" description="Basic and acidic residues" evidence="1">
    <location>
        <begin position="111"/>
        <end position="120"/>
    </location>
</feature>
<reference evidence="2" key="1">
    <citation type="submission" date="2020-04" db="EMBL/GenBank/DDBJ databases">
        <authorList>
            <person name="Chiriac C."/>
            <person name="Salcher M."/>
            <person name="Ghai R."/>
            <person name="Kavagutti S V."/>
        </authorList>
    </citation>
    <scope>NUCLEOTIDE SEQUENCE</scope>
</reference>
<feature type="compositionally biased region" description="Polar residues" evidence="1">
    <location>
        <begin position="50"/>
        <end position="73"/>
    </location>
</feature>
<dbReference type="EMBL" id="LR796586">
    <property type="protein sequence ID" value="CAB4153345.1"/>
    <property type="molecule type" value="Genomic_DNA"/>
</dbReference>
<feature type="region of interest" description="Disordered" evidence="1">
    <location>
        <begin position="1"/>
        <end position="81"/>
    </location>
</feature>
<evidence type="ECO:0000313" key="2">
    <source>
        <dbReference type="EMBL" id="CAB4153345.1"/>
    </source>
</evidence>
<protein>
    <submittedName>
        <fullName evidence="2">Uncharacterized protein</fullName>
    </submittedName>
</protein>